<gene>
    <name evidence="2" type="ORF">M1B34_28080</name>
</gene>
<evidence type="ECO:0000313" key="2">
    <source>
        <dbReference type="EMBL" id="MCK9801423.1"/>
    </source>
</evidence>
<accession>A0A9X1Z000</accession>
<sequence length="223" mass="25508">MRALRSGKVPALNWSFDMQWNRLVERTVWALWLLIFGGAALWVFVGSIGYFTKTGWLPKDVAAWVQAVGAIASIWAAFLIGNRQIREQNRIRREEQRARLLAFYSVVRNAAQNSLAFESLLTSDNSLAAVQENWQLMFSQMFKVSQRALSQLPSHELGNYDLVESFHSIAGSIDTLVAAVDSSLFSTAFQQQEFIFLRQNALIHCRVCRLGWERFEQACREQN</sequence>
<keyword evidence="1" id="KW-0812">Transmembrane</keyword>
<name>A0A9X1Z000_9PSED</name>
<comment type="caution">
    <text evidence="2">The sequence shown here is derived from an EMBL/GenBank/DDBJ whole genome shotgun (WGS) entry which is preliminary data.</text>
</comment>
<feature type="transmembrane region" description="Helical" evidence="1">
    <location>
        <begin position="28"/>
        <end position="51"/>
    </location>
</feature>
<keyword evidence="1" id="KW-1133">Transmembrane helix</keyword>
<organism evidence="2 3">
    <name type="scientific">Pseudomonas morbosilactucae</name>
    <dbReference type="NCBI Taxonomy" id="2938197"/>
    <lineage>
        <taxon>Bacteria</taxon>
        <taxon>Pseudomonadati</taxon>
        <taxon>Pseudomonadota</taxon>
        <taxon>Gammaproteobacteria</taxon>
        <taxon>Pseudomonadales</taxon>
        <taxon>Pseudomonadaceae</taxon>
        <taxon>Pseudomonas</taxon>
    </lineage>
</organism>
<reference evidence="2 3" key="2">
    <citation type="journal article" date="2023" name="Plant Pathol.">
        <title>Dismantling and reorganizing Pseudomonas marginalis sensu#lato.</title>
        <authorList>
            <person name="Sawada H."/>
            <person name="Fujikawa T."/>
            <person name="Satou M."/>
        </authorList>
    </citation>
    <scope>NUCLEOTIDE SEQUENCE [LARGE SCALE GENOMIC DNA]</scope>
    <source>
        <strain evidence="2 3">MAFF 302030</strain>
    </source>
</reference>
<evidence type="ECO:0000313" key="3">
    <source>
        <dbReference type="Proteomes" id="UP001155059"/>
    </source>
</evidence>
<proteinExistence type="predicted"/>
<dbReference type="Proteomes" id="UP001155059">
    <property type="component" value="Unassembled WGS sequence"/>
</dbReference>
<dbReference type="EMBL" id="JALQCW010000086">
    <property type="protein sequence ID" value="MCK9801423.1"/>
    <property type="molecule type" value="Genomic_DNA"/>
</dbReference>
<protein>
    <submittedName>
        <fullName evidence="2">Uncharacterized protein</fullName>
    </submittedName>
</protein>
<dbReference type="RefSeq" id="WP_268266835.1">
    <property type="nucleotide sequence ID" value="NZ_JALQCW010000086.1"/>
</dbReference>
<feature type="transmembrane region" description="Helical" evidence="1">
    <location>
        <begin position="63"/>
        <end position="82"/>
    </location>
</feature>
<evidence type="ECO:0000256" key="1">
    <source>
        <dbReference type="SAM" id="Phobius"/>
    </source>
</evidence>
<dbReference type="AlphaFoldDB" id="A0A9X1Z000"/>
<reference evidence="2 3" key="1">
    <citation type="journal article" date="2022" name="Int. J. Syst. Evol. Microbiol.">
        <title>Pseudomonas aegrilactucae sp. nov. and Pseudomonas morbosilactucae sp. nov., pathogens causing bacterial rot of lettuce in Japan.</title>
        <authorList>
            <person name="Sawada H."/>
            <person name="Fujikawa T."/>
            <person name="Satou M."/>
        </authorList>
    </citation>
    <scope>NUCLEOTIDE SEQUENCE [LARGE SCALE GENOMIC DNA]</scope>
    <source>
        <strain evidence="2 3">MAFF 302030</strain>
    </source>
</reference>
<keyword evidence="1" id="KW-0472">Membrane</keyword>